<dbReference type="AlphaFoldDB" id="I1CTX1"/>
<dbReference type="Pfam" id="PF08601">
    <property type="entry name" value="PAP1"/>
    <property type="match status" value="1"/>
</dbReference>
<dbReference type="InterPro" id="IPR004827">
    <property type="entry name" value="bZIP"/>
</dbReference>
<dbReference type="InterPro" id="IPR023167">
    <property type="entry name" value="Yap1_redox_dom_sf"/>
</dbReference>
<comment type="subcellular location">
    <subcellularLocation>
        <location evidence="2">Cytoplasm</location>
    </subcellularLocation>
    <subcellularLocation>
        <location evidence="1">Nucleus</location>
    </subcellularLocation>
</comment>
<dbReference type="InterPro" id="IPR013910">
    <property type="entry name" value="TF_PAP1"/>
</dbReference>
<dbReference type="GO" id="GO:0033554">
    <property type="term" value="P:cellular response to stress"/>
    <property type="evidence" value="ECO:0007669"/>
    <property type="project" value="UniProtKB-ARBA"/>
</dbReference>
<keyword evidence="7" id="KW-1185">Reference proteome</keyword>
<evidence type="ECO:0000256" key="3">
    <source>
        <dbReference type="ARBA" id="ARBA00023242"/>
    </source>
</evidence>
<sequence>MDNTISEIISNVDLSSLKDNPQAQAMLMAFLSSTNNNNESESDKQSASSPASSETTSVGQEVEKRKFDSIESAQNQTEAALRRVGRKPVTSEDEDSDDPKNKRKAQNRAAQRAFRERKENHVRLLEERVKELEKSSAEKSTELQLENKMLKEMITKLQTENATLLSSFSYPLSANPSVEERPQKIARASSPQFDSFSSTASTSSTTPETSNLNDLLSFDAGLPSHTLLDHSELLGGTNDLDGLFTVDPKQFDLFYTLDQPVPKIEQDHVHNSPEKVVEVWEKFKNHPRFEEFDLDNLCDEMKKKAQCTDFDHTQELAKTVNEHYPIN</sequence>
<dbReference type="EMBL" id="CH476752">
    <property type="protein sequence ID" value="EIE91901.1"/>
    <property type="molecule type" value="Genomic_DNA"/>
</dbReference>
<dbReference type="eggNOG" id="ENOG502RPD7">
    <property type="taxonomic scope" value="Eukaryota"/>
</dbReference>
<protein>
    <recommendedName>
        <fullName evidence="5">BZIP domain-containing protein</fullName>
    </recommendedName>
</protein>
<name>I1CTX1_RHIO9</name>
<dbReference type="GeneID" id="93623577"/>
<dbReference type="PANTHER" id="PTHR40621:SF6">
    <property type="entry name" value="AP-1-LIKE TRANSCRIPTION FACTOR YAP1-RELATED"/>
    <property type="match status" value="1"/>
</dbReference>
<feature type="region of interest" description="Disordered" evidence="4">
    <location>
        <begin position="175"/>
        <end position="210"/>
    </location>
</feature>
<evidence type="ECO:0000256" key="2">
    <source>
        <dbReference type="ARBA" id="ARBA00004496"/>
    </source>
</evidence>
<dbReference type="PANTHER" id="PTHR40621">
    <property type="entry name" value="TRANSCRIPTION FACTOR KAPC-RELATED"/>
    <property type="match status" value="1"/>
</dbReference>
<dbReference type="InterPro" id="IPR046347">
    <property type="entry name" value="bZIP_sf"/>
</dbReference>
<feature type="compositionally biased region" description="Low complexity" evidence="4">
    <location>
        <begin position="32"/>
        <end position="57"/>
    </location>
</feature>
<dbReference type="OrthoDB" id="5380163at2759"/>
<dbReference type="RefSeq" id="XP_067527297.1">
    <property type="nucleotide sequence ID" value="XM_067671196.1"/>
</dbReference>
<dbReference type="InterPro" id="IPR050936">
    <property type="entry name" value="AP-1-like"/>
</dbReference>
<dbReference type="VEuPathDB" id="FungiDB:RO3G_16612"/>
<dbReference type="OMA" id="DHDKEME"/>
<dbReference type="Gene3D" id="1.10.238.100">
    <property type="entry name" value="YAP1 redox domain. Chain B"/>
    <property type="match status" value="1"/>
</dbReference>
<evidence type="ECO:0000256" key="1">
    <source>
        <dbReference type="ARBA" id="ARBA00004123"/>
    </source>
</evidence>
<dbReference type="SMART" id="SM00338">
    <property type="entry name" value="BRLZ"/>
    <property type="match status" value="1"/>
</dbReference>
<accession>I1CTX1</accession>
<reference evidence="6 7" key="1">
    <citation type="journal article" date="2009" name="PLoS Genet.">
        <title>Genomic analysis of the basal lineage fungus Rhizopus oryzae reveals a whole-genome duplication.</title>
        <authorList>
            <person name="Ma L.-J."/>
            <person name="Ibrahim A.S."/>
            <person name="Skory C."/>
            <person name="Grabherr M.G."/>
            <person name="Burger G."/>
            <person name="Butler M."/>
            <person name="Elias M."/>
            <person name="Idnurm A."/>
            <person name="Lang B.F."/>
            <person name="Sone T."/>
            <person name="Abe A."/>
            <person name="Calvo S.E."/>
            <person name="Corrochano L.M."/>
            <person name="Engels R."/>
            <person name="Fu J."/>
            <person name="Hansberg W."/>
            <person name="Kim J.-M."/>
            <person name="Kodira C.D."/>
            <person name="Koehrsen M.J."/>
            <person name="Liu B."/>
            <person name="Miranda-Saavedra D."/>
            <person name="O'Leary S."/>
            <person name="Ortiz-Castellanos L."/>
            <person name="Poulter R."/>
            <person name="Rodriguez-Romero J."/>
            <person name="Ruiz-Herrera J."/>
            <person name="Shen Y.-Q."/>
            <person name="Zeng Q."/>
            <person name="Galagan J."/>
            <person name="Birren B.W."/>
            <person name="Cuomo C.A."/>
            <person name="Wickes B.L."/>
        </authorList>
    </citation>
    <scope>NUCLEOTIDE SEQUENCE [LARGE SCALE GENOMIC DNA]</scope>
    <source>
        <strain evidence="7">RA 99-880 / ATCC MYA-4621 / FGSC 9543 / NRRL 43880</strain>
    </source>
</reference>
<evidence type="ECO:0000259" key="5">
    <source>
        <dbReference type="PROSITE" id="PS50217"/>
    </source>
</evidence>
<dbReference type="GO" id="GO:0090575">
    <property type="term" value="C:RNA polymerase II transcription regulator complex"/>
    <property type="evidence" value="ECO:0007669"/>
    <property type="project" value="TreeGrafter"/>
</dbReference>
<keyword evidence="3" id="KW-0539">Nucleus</keyword>
<evidence type="ECO:0000313" key="6">
    <source>
        <dbReference type="EMBL" id="EIE91901.1"/>
    </source>
</evidence>
<proteinExistence type="predicted"/>
<dbReference type="STRING" id="246409.I1CTX1"/>
<organism evidence="6 7">
    <name type="scientific">Rhizopus delemar (strain RA 99-880 / ATCC MYA-4621 / FGSC 9543 / NRRL 43880)</name>
    <name type="common">Mucormycosis agent</name>
    <name type="synonym">Rhizopus arrhizus var. delemar</name>
    <dbReference type="NCBI Taxonomy" id="246409"/>
    <lineage>
        <taxon>Eukaryota</taxon>
        <taxon>Fungi</taxon>
        <taxon>Fungi incertae sedis</taxon>
        <taxon>Mucoromycota</taxon>
        <taxon>Mucoromycotina</taxon>
        <taxon>Mucoromycetes</taxon>
        <taxon>Mucorales</taxon>
        <taxon>Mucorineae</taxon>
        <taxon>Rhizopodaceae</taxon>
        <taxon>Rhizopus</taxon>
    </lineage>
</organism>
<feature type="domain" description="BZIP" evidence="5">
    <location>
        <begin position="97"/>
        <end position="160"/>
    </location>
</feature>
<feature type="compositionally biased region" description="Low complexity" evidence="4">
    <location>
        <begin position="195"/>
        <end position="210"/>
    </location>
</feature>
<evidence type="ECO:0000256" key="4">
    <source>
        <dbReference type="SAM" id="MobiDB-lite"/>
    </source>
</evidence>
<dbReference type="GO" id="GO:0000976">
    <property type="term" value="F:transcription cis-regulatory region binding"/>
    <property type="evidence" value="ECO:0007669"/>
    <property type="project" value="InterPro"/>
</dbReference>
<dbReference type="SUPFAM" id="SSF57959">
    <property type="entry name" value="Leucine zipper domain"/>
    <property type="match status" value="1"/>
</dbReference>
<dbReference type="GO" id="GO:0005737">
    <property type="term" value="C:cytoplasm"/>
    <property type="evidence" value="ECO:0007669"/>
    <property type="project" value="UniProtKB-SubCell"/>
</dbReference>
<evidence type="ECO:0000313" key="7">
    <source>
        <dbReference type="Proteomes" id="UP000009138"/>
    </source>
</evidence>
<dbReference type="PROSITE" id="PS50217">
    <property type="entry name" value="BZIP"/>
    <property type="match status" value="1"/>
</dbReference>
<feature type="region of interest" description="Disordered" evidence="4">
    <location>
        <begin position="28"/>
        <end position="119"/>
    </location>
</feature>
<dbReference type="PROSITE" id="PS00036">
    <property type="entry name" value="BZIP_BASIC"/>
    <property type="match status" value="1"/>
</dbReference>
<dbReference type="GO" id="GO:0001228">
    <property type="term" value="F:DNA-binding transcription activator activity, RNA polymerase II-specific"/>
    <property type="evidence" value="ECO:0007669"/>
    <property type="project" value="TreeGrafter"/>
</dbReference>
<dbReference type="InParanoid" id="I1CTX1"/>
<dbReference type="SUPFAM" id="SSF111430">
    <property type="entry name" value="YAP1 redox domain"/>
    <property type="match status" value="1"/>
</dbReference>
<dbReference type="Proteomes" id="UP000009138">
    <property type="component" value="Unassembled WGS sequence"/>
</dbReference>
<gene>
    <name evidence="6" type="ORF">RO3G_16612</name>
</gene>
<dbReference type="Gene3D" id="1.20.5.170">
    <property type="match status" value="1"/>
</dbReference>
<dbReference type="CDD" id="cd14688">
    <property type="entry name" value="bZIP_YAP"/>
    <property type="match status" value="1"/>
</dbReference>